<reference evidence="1 2" key="1">
    <citation type="submission" date="2023-12" db="EMBL/GenBank/DDBJ databases">
        <title>Sinomonas terricola sp. nov, isolated from litchi orchard soil in Guangdong, PR China.</title>
        <authorList>
            <person name="Jiaxin W."/>
            <person name="Yang Z."/>
            <person name="Honghui Z."/>
        </authorList>
    </citation>
    <scope>NUCLEOTIDE SEQUENCE [LARGE SCALE GENOMIC DNA]</scope>
    <source>
        <strain evidence="1 2">JGH33</strain>
    </source>
</reference>
<dbReference type="EMBL" id="JAYGGQ010000001">
    <property type="protein sequence ID" value="MEA5453278.1"/>
    <property type="molecule type" value="Genomic_DNA"/>
</dbReference>
<proteinExistence type="predicted"/>
<keyword evidence="2" id="KW-1185">Reference proteome</keyword>
<dbReference type="Proteomes" id="UP001304769">
    <property type="component" value="Unassembled WGS sequence"/>
</dbReference>
<name>A0ABU5T0V1_9MICC</name>
<protein>
    <submittedName>
        <fullName evidence="1">Uncharacterized protein</fullName>
    </submittedName>
</protein>
<organism evidence="1 2">
    <name type="scientific">Sinomonas terricola</name>
    <dbReference type="NCBI Taxonomy" id="3110330"/>
    <lineage>
        <taxon>Bacteria</taxon>
        <taxon>Bacillati</taxon>
        <taxon>Actinomycetota</taxon>
        <taxon>Actinomycetes</taxon>
        <taxon>Micrococcales</taxon>
        <taxon>Micrococcaceae</taxon>
        <taxon>Sinomonas</taxon>
    </lineage>
</organism>
<evidence type="ECO:0000313" key="1">
    <source>
        <dbReference type="EMBL" id="MEA5453278.1"/>
    </source>
</evidence>
<evidence type="ECO:0000313" key="2">
    <source>
        <dbReference type="Proteomes" id="UP001304769"/>
    </source>
</evidence>
<gene>
    <name evidence="1" type="ORF">SPF06_00950</name>
</gene>
<dbReference type="RefSeq" id="WP_323277049.1">
    <property type="nucleotide sequence ID" value="NZ_JAYGGQ010000001.1"/>
</dbReference>
<comment type="caution">
    <text evidence="1">The sequence shown here is derived from an EMBL/GenBank/DDBJ whole genome shotgun (WGS) entry which is preliminary data.</text>
</comment>
<accession>A0ABU5T0V1</accession>
<sequence length="127" mass="14408">MTPDDGLEALLAEHARYAHLLNEEVRCANPECWALIAEHCDELVQPDVDNAFAAHQAAVVRAAGWRKTEAREEWGVQTVLENGNTWTDPYTFRHTAELAIARSTEPAKLVRRTRLSYTAEFTDWEEA</sequence>